<dbReference type="InterPro" id="IPR001304">
    <property type="entry name" value="C-type_lectin-like"/>
</dbReference>
<dbReference type="PROSITE" id="PS00615">
    <property type="entry name" value="C_TYPE_LECTIN_1"/>
    <property type="match status" value="1"/>
</dbReference>
<dbReference type="PROSITE" id="PS50041">
    <property type="entry name" value="C_TYPE_LECTIN_2"/>
    <property type="match status" value="1"/>
</dbReference>
<feature type="compositionally biased region" description="Polar residues" evidence="2">
    <location>
        <begin position="518"/>
        <end position="527"/>
    </location>
</feature>
<reference evidence="5 7" key="2">
    <citation type="journal article" date="2013" name="Nature">
        <title>Insights into bilaterian evolution from three spiralian genomes.</title>
        <authorList>
            <person name="Simakov O."/>
            <person name="Marletaz F."/>
            <person name="Cho S.J."/>
            <person name="Edsinger-Gonzales E."/>
            <person name="Havlak P."/>
            <person name="Hellsten U."/>
            <person name="Kuo D.H."/>
            <person name="Larsson T."/>
            <person name="Lv J."/>
            <person name="Arendt D."/>
            <person name="Savage R."/>
            <person name="Osoegawa K."/>
            <person name="de Jong P."/>
            <person name="Grimwood J."/>
            <person name="Chapman J.A."/>
            <person name="Shapiro H."/>
            <person name="Aerts A."/>
            <person name="Otillar R.P."/>
            <person name="Terry A.Y."/>
            <person name="Boore J.L."/>
            <person name="Grigoriev I.V."/>
            <person name="Lindberg D.R."/>
            <person name="Seaver E.C."/>
            <person name="Weisblat D.A."/>
            <person name="Putnam N.H."/>
            <person name="Rokhsar D.S."/>
        </authorList>
    </citation>
    <scope>NUCLEOTIDE SEQUENCE</scope>
    <source>
        <strain evidence="5 7">I ESC-2004</strain>
    </source>
</reference>
<sequence>MQRDLDLNFKTYILDVFNRLRTNGFERKYCVGGQRCLVLSTNSTTWFDANKKCEHAGGNLLRVKNSAIEDTARKWMTDTGGAGEVWIGAKLNLEGDLGTMTGDLQPNPQRRPTRDTSRKKKDTKSGRGGTGGGGGGAAAGTGGDSPEEDTGSGISVESEEDDAPWQCQTIKVNGNELTLDDMRSCFGAHSYMCTTAPDRATENCFDNYIKYEDNLCIKLSTAPTNWFLAREACVKEGSSLWDYKDYSMEQIGDVIRLLKVSESEQIKNIWTSESEVHWKWPDQSEVKYTNWFPSDSPSQDLEANQCVALSLRANNLGWISDDCENVNDFICDFSLDDLKLMSTGSSTLPPTSPTPSTTTSNKFRPKKDADSITGVQLAIYISVPLAILTVIAISIACVCALRNLRQKAIDKAIDKRLSVYGDISTVQRSNSYMMNLPGQGSILQVNSVISSHRYQGIEQPGDANQYDVLDPYDSLDHNVISGPGVEPPGPHPPRRSDSVTSDYSTTQDDDTYLELIGSDNTSSTSKSALMPETPNVSLSKETGMKLSKDEVNASLKRKLPDIPSVGSIVDDDKITEK</sequence>
<feature type="transmembrane region" description="Helical" evidence="3">
    <location>
        <begin position="377"/>
        <end position="401"/>
    </location>
</feature>
<protein>
    <recommendedName>
        <fullName evidence="4">C-type lectin domain-containing protein</fullName>
    </recommendedName>
</protein>
<organism evidence="5">
    <name type="scientific">Capitella teleta</name>
    <name type="common">Polychaete worm</name>
    <dbReference type="NCBI Taxonomy" id="283909"/>
    <lineage>
        <taxon>Eukaryota</taxon>
        <taxon>Metazoa</taxon>
        <taxon>Spiralia</taxon>
        <taxon>Lophotrochozoa</taxon>
        <taxon>Annelida</taxon>
        <taxon>Polychaeta</taxon>
        <taxon>Sedentaria</taxon>
        <taxon>Scolecida</taxon>
        <taxon>Capitellidae</taxon>
        <taxon>Capitella</taxon>
    </lineage>
</organism>
<evidence type="ECO:0000313" key="5">
    <source>
        <dbReference type="EMBL" id="ELU18366.1"/>
    </source>
</evidence>
<feature type="compositionally biased region" description="Basic and acidic residues" evidence="2">
    <location>
        <begin position="542"/>
        <end position="551"/>
    </location>
</feature>
<dbReference type="EnsemblMetazoa" id="CapteT227661">
    <property type="protein sequence ID" value="CapteP227661"/>
    <property type="gene ID" value="CapteG227661"/>
</dbReference>
<evidence type="ECO:0000259" key="4">
    <source>
        <dbReference type="PROSITE" id="PS50041"/>
    </source>
</evidence>
<dbReference type="InterPro" id="IPR016186">
    <property type="entry name" value="C-type_lectin-like/link_sf"/>
</dbReference>
<feature type="compositionally biased region" description="Gly residues" evidence="2">
    <location>
        <begin position="126"/>
        <end position="143"/>
    </location>
</feature>
<accession>R7VLK2</accession>
<keyword evidence="7" id="KW-1185">Reference proteome</keyword>
<evidence type="ECO:0000256" key="2">
    <source>
        <dbReference type="SAM" id="MobiDB-lite"/>
    </source>
</evidence>
<gene>
    <name evidence="5" type="ORF">CAPTEDRAFT_227661</name>
</gene>
<dbReference type="SUPFAM" id="SSF56436">
    <property type="entry name" value="C-type lectin-like"/>
    <property type="match status" value="2"/>
</dbReference>
<dbReference type="InterPro" id="IPR018378">
    <property type="entry name" value="C-type_lectin_CS"/>
</dbReference>
<dbReference type="Gene3D" id="3.10.100.10">
    <property type="entry name" value="Mannose-Binding Protein A, subunit A"/>
    <property type="match status" value="2"/>
</dbReference>
<feature type="domain" description="C-type lectin" evidence="4">
    <location>
        <begin position="212"/>
        <end position="332"/>
    </location>
</feature>
<dbReference type="Pfam" id="PF00059">
    <property type="entry name" value="Lectin_C"/>
    <property type="match status" value="1"/>
</dbReference>
<dbReference type="CDD" id="cd00037">
    <property type="entry name" value="CLECT"/>
    <property type="match status" value="2"/>
</dbReference>
<keyword evidence="3" id="KW-0472">Membrane</keyword>
<keyword evidence="1" id="KW-1015">Disulfide bond</keyword>
<evidence type="ECO:0000256" key="3">
    <source>
        <dbReference type="SAM" id="Phobius"/>
    </source>
</evidence>
<feature type="region of interest" description="Disordered" evidence="2">
    <location>
        <begin position="344"/>
        <end position="365"/>
    </location>
</feature>
<evidence type="ECO:0000313" key="6">
    <source>
        <dbReference type="EnsemblMetazoa" id="CapteP227661"/>
    </source>
</evidence>
<name>R7VLK2_CAPTE</name>
<dbReference type="Proteomes" id="UP000014760">
    <property type="component" value="Unassembled WGS sequence"/>
</dbReference>
<dbReference type="HOGENOM" id="CLU_472705_0_0_1"/>
<dbReference type="PANTHER" id="PTHR22801">
    <property type="entry name" value="LITHOSTATHINE"/>
    <property type="match status" value="1"/>
</dbReference>
<dbReference type="SMART" id="SM00034">
    <property type="entry name" value="CLECT"/>
    <property type="match status" value="2"/>
</dbReference>
<keyword evidence="3" id="KW-1133">Transmembrane helix</keyword>
<reference evidence="7" key="1">
    <citation type="submission" date="2012-12" db="EMBL/GenBank/DDBJ databases">
        <authorList>
            <person name="Hellsten U."/>
            <person name="Grimwood J."/>
            <person name="Chapman J.A."/>
            <person name="Shapiro H."/>
            <person name="Aerts A."/>
            <person name="Otillar R.P."/>
            <person name="Terry A.Y."/>
            <person name="Boore J.L."/>
            <person name="Simakov O."/>
            <person name="Marletaz F."/>
            <person name="Cho S.-J."/>
            <person name="Edsinger-Gonzales E."/>
            <person name="Havlak P."/>
            <person name="Kuo D.-H."/>
            <person name="Larsson T."/>
            <person name="Lv J."/>
            <person name="Arendt D."/>
            <person name="Savage R."/>
            <person name="Osoegawa K."/>
            <person name="de Jong P."/>
            <person name="Lindberg D.R."/>
            <person name="Seaver E.C."/>
            <person name="Weisblat D.A."/>
            <person name="Putnam N.H."/>
            <person name="Grigoriev I.V."/>
            <person name="Rokhsar D.S."/>
        </authorList>
    </citation>
    <scope>NUCLEOTIDE SEQUENCE</scope>
    <source>
        <strain evidence="7">I ESC-2004</strain>
    </source>
</reference>
<feature type="region of interest" description="Disordered" evidence="2">
    <location>
        <begin position="97"/>
        <end position="167"/>
    </location>
</feature>
<evidence type="ECO:0000313" key="7">
    <source>
        <dbReference type="Proteomes" id="UP000014760"/>
    </source>
</evidence>
<dbReference type="EMBL" id="KB291946">
    <property type="protein sequence ID" value="ELU18366.1"/>
    <property type="molecule type" value="Genomic_DNA"/>
</dbReference>
<dbReference type="AlphaFoldDB" id="R7VLK2"/>
<proteinExistence type="predicted"/>
<dbReference type="EMBL" id="AMQN01016318">
    <property type="status" value="NOT_ANNOTATED_CDS"/>
    <property type="molecule type" value="Genomic_DNA"/>
</dbReference>
<evidence type="ECO:0000256" key="1">
    <source>
        <dbReference type="ARBA" id="ARBA00023157"/>
    </source>
</evidence>
<reference evidence="6" key="3">
    <citation type="submission" date="2015-06" db="UniProtKB">
        <authorList>
            <consortium name="EnsemblMetazoa"/>
        </authorList>
    </citation>
    <scope>IDENTIFICATION</scope>
</reference>
<feature type="compositionally biased region" description="Low complexity" evidence="2">
    <location>
        <begin position="344"/>
        <end position="360"/>
    </location>
</feature>
<dbReference type="InterPro" id="IPR050801">
    <property type="entry name" value="Ca-Dep_Lectins_ImmuneDev"/>
</dbReference>
<feature type="region of interest" description="Disordered" evidence="2">
    <location>
        <begin position="477"/>
        <end position="577"/>
    </location>
</feature>
<dbReference type="InterPro" id="IPR016187">
    <property type="entry name" value="CTDL_fold"/>
</dbReference>
<dbReference type="PANTHER" id="PTHR22801:SF63">
    <property type="entry name" value="C-TYPE LECTIN DOMAIN-CONTAINING PROTEIN"/>
    <property type="match status" value="1"/>
</dbReference>
<keyword evidence="3" id="KW-0812">Transmembrane</keyword>